<gene>
    <name evidence="1" type="ORF">LIER_17300</name>
</gene>
<dbReference type="InterPro" id="IPR036691">
    <property type="entry name" value="Endo/exonu/phosph_ase_sf"/>
</dbReference>
<dbReference type="AlphaFoldDB" id="A0AAV3QAK7"/>
<protein>
    <recommendedName>
        <fullName evidence="3">Endonuclease/exonuclease/phosphatase domain-containing protein</fullName>
    </recommendedName>
</protein>
<name>A0AAV3QAK7_LITER</name>
<evidence type="ECO:0008006" key="3">
    <source>
        <dbReference type="Google" id="ProtNLM"/>
    </source>
</evidence>
<sequence length="125" mass="14308">MFTKIGSFLVQSCNGRSFVLSIVYGSNQKKEREVLWKSVILQNNEPGIISGDFNTIRAFSESLGGGEPDLDSMKDFNECIKHIEVVEQPHSDSQFIWYRNWKEKGLLRVLDRVLCNKKCFKSSVS</sequence>
<evidence type="ECO:0000313" key="2">
    <source>
        <dbReference type="Proteomes" id="UP001454036"/>
    </source>
</evidence>
<dbReference type="SUPFAM" id="SSF56219">
    <property type="entry name" value="DNase I-like"/>
    <property type="match status" value="1"/>
</dbReference>
<comment type="caution">
    <text evidence="1">The sequence shown here is derived from an EMBL/GenBank/DDBJ whole genome shotgun (WGS) entry which is preliminary data.</text>
</comment>
<proteinExistence type="predicted"/>
<dbReference type="Gene3D" id="3.60.10.10">
    <property type="entry name" value="Endonuclease/exonuclease/phosphatase"/>
    <property type="match status" value="1"/>
</dbReference>
<dbReference type="Proteomes" id="UP001454036">
    <property type="component" value="Unassembled WGS sequence"/>
</dbReference>
<dbReference type="EMBL" id="BAABME010004006">
    <property type="protein sequence ID" value="GAA0160839.1"/>
    <property type="molecule type" value="Genomic_DNA"/>
</dbReference>
<organism evidence="1 2">
    <name type="scientific">Lithospermum erythrorhizon</name>
    <name type="common">Purple gromwell</name>
    <name type="synonym">Lithospermum officinale var. erythrorhizon</name>
    <dbReference type="NCBI Taxonomy" id="34254"/>
    <lineage>
        <taxon>Eukaryota</taxon>
        <taxon>Viridiplantae</taxon>
        <taxon>Streptophyta</taxon>
        <taxon>Embryophyta</taxon>
        <taxon>Tracheophyta</taxon>
        <taxon>Spermatophyta</taxon>
        <taxon>Magnoliopsida</taxon>
        <taxon>eudicotyledons</taxon>
        <taxon>Gunneridae</taxon>
        <taxon>Pentapetalae</taxon>
        <taxon>asterids</taxon>
        <taxon>lamiids</taxon>
        <taxon>Boraginales</taxon>
        <taxon>Boraginaceae</taxon>
        <taxon>Boraginoideae</taxon>
        <taxon>Lithospermeae</taxon>
        <taxon>Lithospermum</taxon>
    </lineage>
</organism>
<evidence type="ECO:0000313" key="1">
    <source>
        <dbReference type="EMBL" id="GAA0160839.1"/>
    </source>
</evidence>
<accession>A0AAV3QAK7</accession>
<keyword evidence="2" id="KW-1185">Reference proteome</keyword>
<reference evidence="1 2" key="1">
    <citation type="submission" date="2024-01" db="EMBL/GenBank/DDBJ databases">
        <title>The complete chloroplast genome sequence of Lithospermum erythrorhizon: insights into the phylogenetic relationship among Boraginaceae species and the maternal lineages of purple gromwells.</title>
        <authorList>
            <person name="Okada T."/>
            <person name="Watanabe K."/>
        </authorList>
    </citation>
    <scope>NUCLEOTIDE SEQUENCE [LARGE SCALE GENOMIC DNA]</scope>
</reference>